<dbReference type="Proteomes" id="UP000193467">
    <property type="component" value="Unassembled WGS sequence"/>
</dbReference>
<sequence>MVLSLFKTALVAALAFSTGAAAAACNGHEEYCTRTYSNVSVIGAHNSYGVSAGSIAANQNYTVETQLDNGIRLLQVQAHMSNNEIHLCHTSCLLLDAGTFTSYLTTVKTWLDANPNEVITILIVNSDGIDPATIAASYASAGMDTYAYTPSSVPIAKGDWPTLQTLIDAGTRVVNFLAQNADVSTAPYLIDEFTNVWETPYDETDDSFPCTVDRGASGYQDKMYLVNHYLDVNVTLLGQTIPIPATSELSQTNAATGITSLGEQADTCYAAHQYYPTFTLVDFYDVGNGSVFEYAATLNGVTYEATTIGNGSTTSTSSSGNGSVSSSDLSGASSLLSQLLGSQVSLVLALVASVGAVAV</sequence>
<comment type="caution">
    <text evidence="2">The sequence shown here is derived from an EMBL/GenBank/DDBJ whole genome shotgun (WGS) entry which is preliminary data.</text>
</comment>
<dbReference type="PANTHER" id="PTHR13593">
    <property type="match status" value="1"/>
</dbReference>
<dbReference type="PROSITE" id="PS51257">
    <property type="entry name" value="PROKAR_LIPOPROTEIN"/>
    <property type="match status" value="1"/>
</dbReference>
<dbReference type="Pfam" id="PF26146">
    <property type="entry name" value="PI-PLC_X"/>
    <property type="match status" value="1"/>
</dbReference>
<dbReference type="InterPro" id="IPR051057">
    <property type="entry name" value="PI-PLC_domain"/>
</dbReference>
<feature type="chain" id="PRO_5012372745" evidence="1">
    <location>
        <begin position="23"/>
        <end position="359"/>
    </location>
</feature>
<evidence type="ECO:0000313" key="2">
    <source>
        <dbReference type="EMBL" id="ORY91589.1"/>
    </source>
</evidence>
<keyword evidence="1" id="KW-0732">Signal</keyword>
<dbReference type="OrthoDB" id="7984201at2759"/>
<dbReference type="PANTHER" id="PTHR13593:SF140">
    <property type="entry name" value="PLC-LIKE PHOSPHODIESTERASE"/>
    <property type="match status" value="1"/>
</dbReference>
<organism evidence="2 3">
    <name type="scientific">Leucosporidium creatinivorum</name>
    <dbReference type="NCBI Taxonomy" id="106004"/>
    <lineage>
        <taxon>Eukaryota</taxon>
        <taxon>Fungi</taxon>
        <taxon>Dikarya</taxon>
        <taxon>Basidiomycota</taxon>
        <taxon>Pucciniomycotina</taxon>
        <taxon>Microbotryomycetes</taxon>
        <taxon>Leucosporidiales</taxon>
        <taxon>Leucosporidium</taxon>
    </lineage>
</organism>
<keyword evidence="3" id="KW-1185">Reference proteome</keyword>
<dbReference type="EMBL" id="MCGR01000002">
    <property type="protein sequence ID" value="ORY91589.1"/>
    <property type="molecule type" value="Genomic_DNA"/>
</dbReference>
<feature type="signal peptide" evidence="1">
    <location>
        <begin position="1"/>
        <end position="22"/>
    </location>
</feature>
<dbReference type="SUPFAM" id="SSF51695">
    <property type="entry name" value="PLC-like phosphodiesterases"/>
    <property type="match status" value="1"/>
</dbReference>
<dbReference type="AlphaFoldDB" id="A0A1Y2G2I2"/>
<accession>A0A1Y2G2I2</accession>
<name>A0A1Y2G2I2_9BASI</name>
<evidence type="ECO:0000313" key="3">
    <source>
        <dbReference type="Proteomes" id="UP000193467"/>
    </source>
</evidence>
<dbReference type="GO" id="GO:0006629">
    <property type="term" value="P:lipid metabolic process"/>
    <property type="evidence" value="ECO:0007669"/>
    <property type="project" value="InterPro"/>
</dbReference>
<evidence type="ECO:0000256" key="1">
    <source>
        <dbReference type="SAM" id="SignalP"/>
    </source>
</evidence>
<proteinExistence type="predicted"/>
<reference evidence="2 3" key="1">
    <citation type="submission" date="2016-07" db="EMBL/GenBank/DDBJ databases">
        <title>Pervasive Adenine N6-methylation of Active Genes in Fungi.</title>
        <authorList>
            <consortium name="DOE Joint Genome Institute"/>
            <person name="Mondo S.J."/>
            <person name="Dannebaum R.O."/>
            <person name="Kuo R.C."/>
            <person name="Labutti K."/>
            <person name="Haridas S."/>
            <person name="Kuo A."/>
            <person name="Salamov A."/>
            <person name="Ahrendt S.R."/>
            <person name="Lipzen A."/>
            <person name="Sullivan W."/>
            <person name="Andreopoulos W.B."/>
            <person name="Clum A."/>
            <person name="Lindquist E."/>
            <person name="Daum C."/>
            <person name="Ramamoorthy G.K."/>
            <person name="Gryganskyi A."/>
            <person name="Culley D."/>
            <person name="Magnuson J.K."/>
            <person name="James T.Y."/>
            <person name="O'Malley M.A."/>
            <person name="Stajich J.E."/>
            <person name="Spatafora J.W."/>
            <person name="Visel A."/>
            <person name="Grigoriev I.V."/>
        </authorList>
    </citation>
    <scope>NUCLEOTIDE SEQUENCE [LARGE SCALE GENOMIC DNA]</scope>
    <source>
        <strain evidence="2 3">62-1032</strain>
    </source>
</reference>
<protein>
    <submittedName>
        <fullName evidence="2">PLC-like phosphodiesterase</fullName>
    </submittedName>
</protein>
<dbReference type="GO" id="GO:0008081">
    <property type="term" value="F:phosphoric diester hydrolase activity"/>
    <property type="evidence" value="ECO:0007669"/>
    <property type="project" value="InterPro"/>
</dbReference>
<dbReference type="InParanoid" id="A0A1Y2G2I2"/>
<dbReference type="InterPro" id="IPR017946">
    <property type="entry name" value="PLC-like_Pdiesterase_TIM-brl"/>
</dbReference>
<gene>
    <name evidence="2" type="ORF">BCR35DRAFT_320154</name>
</gene>
<dbReference type="Gene3D" id="3.20.20.190">
    <property type="entry name" value="Phosphatidylinositol (PI) phosphodiesterase"/>
    <property type="match status" value="1"/>
</dbReference>
<dbReference type="STRING" id="106004.A0A1Y2G2I2"/>